<keyword evidence="2" id="KW-1185">Reference proteome</keyword>
<protein>
    <submittedName>
        <fullName evidence="1">Uncharacterized protein</fullName>
    </submittedName>
</protein>
<gene>
    <name evidence="1" type="ORF">KKR91_01145</name>
</gene>
<dbReference type="Proteomes" id="UP000676885">
    <property type="component" value="Chromosome"/>
</dbReference>
<sequence length="118" mass="12956">MTVYKGIVPKTPTFPYVLLSTNFPTVVERAQSRMVQARELRVRTTVVGESVQSVRIIGQKLSDALEGARPVVAGWSLGRVESRPNDQDIVADRDVTLANGLNPVYAVMDWVLTASRTA</sequence>
<proteinExistence type="predicted"/>
<dbReference type="KEGG" id="ajg:KKR91_01145"/>
<reference evidence="1 2" key="1">
    <citation type="submission" date="2021-05" db="EMBL/GenBank/DDBJ databases">
        <title>Novel species in genus Arthrobacter.</title>
        <authorList>
            <person name="Zhang G."/>
        </authorList>
    </citation>
    <scope>NUCLEOTIDE SEQUENCE [LARGE SCALE GENOMIC DNA]</scope>
    <source>
        <strain evidence="2">zg-ZUI227</strain>
    </source>
</reference>
<name>A0A975M5M6_9MICC</name>
<organism evidence="1 2">
    <name type="scientific">Arthrobacter jiangjiafuii</name>
    <dbReference type="NCBI Taxonomy" id="2817475"/>
    <lineage>
        <taxon>Bacteria</taxon>
        <taxon>Bacillati</taxon>
        <taxon>Actinomycetota</taxon>
        <taxon>Actinomycetes</taxon>
        <taxon>Micrococcales</taxon>
        <taxon>Micrococcaceae</taxon>
        <taxon>Arthrobacter</taxon>
    </lineage>
</organism>
<dbReference type="AlphaFoldDB" id="A0A975M5M6"/>
<accession>A0A975M5M6</accession>
<dbReference type="EMBL" id="CP076022">
    <property type="protein sequence ID" value="QWC10290.1"/>
    <property type="molecule type" value="Genomic_DNA"/>
</dbReference>
<evidence type="ECO:0000313" key="1">
    <source>
        <dbReference type="EMBL" id="QWC10290.1"/>
    </source>
</evidence>
<evidence type="ECO:0000313" key="2">
    <source>
        <dbReference type="Proteomes" id="UP000676885"/>
    </source>
</evidence>